<proteinExistence type="predicted"/>
<comment type="caution">
    <text evidence="2">The sequence shown here is derived from an EMBL/GenBank/DDBJ whole genome shotgun (WGS) entry which is preliminary data.</text>
</comment>
<protein>
    <submittedName>
        <fullName evidence="2">Uncharacterized protein</fullName>
    </submittedName>
</protein>
<evidence type="ECO:0000313" key="2">
    <source>
        <dbReference type="EMBL" id="KAG2615576.1"/>
    </source>
</evidence>
<evidence type="ECO:0000256" key="1">
    <source>
        <dbReference type="SAM" id="MobiDB-lite"/>
    </source>
</evidence>
<keyword evidence="3" id="KW-1185">Reference proteome</keyword>
<sequence length="286" mass="32453">MSPPSRPTPATTPTATTRFAPLTTSLPSGSLPRSRPCGPAPPWAPQRSHEGLKEEPPPRRELLSSLGSFSHWGTLGGRSGRVSKDHTAQEAKLHPEEELESFFGQLWAVPSSPRRHPPRVSPEGLLFWVRKDLVRERRITIQECFPVRKSDRLDSKPLQLSFSRDIWGGPICKDTYADVVKKRKMAEERDRWVWQPDPPQRPVRQLRQDPPGRPQQQHQTHPPPQTVRKLKLTVRGYIQGLHHHLLHQVGSIRYPSNLGPLKGSKGNPRRFNNRGECCGCSSHDRC</sequence>
<organism evidence="2 3">
    <name type="scientific">Panicum virgatum</name>
    <name type="common">Blackwell switchgrass</name>
    <dbReference type="NCBI Taxonomy" id="38727"/>
    <lineage>
        <taxon>Eukaryota</taxon>
        <taxon>Viridiplantae</taxon>
        <taxon>Streptophyta</taxon>
        <taxon>Embryophyta</taxon>
        <taxon>Tracheophyta</taxon>
        <taxon>Spermatophyta</taxon>
        <taxon>Magnoliopsida</taxon>
        <taxon>Liliopsida</taxon>
        <taxon>Poales</taxon>
        <taxon>Poaceae</taxon>
        <taxon>PACMAD clade</taxon>
        <taxon>Panicoideae</taxon>
        <taxon>Panicodae</taxon>
        <taxon>Paniceae</taxon>
        <taxon>Panicinae</taxon>
        <taxon>Panicum</taxon>
        <taxon>Panicum sect. Hiantes</taxon>
    </lineage>
</organism>
<feature type="region of interest" description="Disordered" evidence="1">
    <location>
        <begin position="187"/>
        <end position="226"/>
    </location>
</feature>
<reference evidence="2" key="1">
    <citation type="submission" date="2020-05" db="EMBL/GenBank/DDBJ databases">
        <title>WGS assembly of Panicum virgatum.</title>
        <authorList>
            <person name="Lovell J.T."/>
            <person name="Jenkins J."/>
            <person name="Shu S."/>
            <person name="Juenger T.E."/>
            <person name="Schmutz J."/>
        </authorList>
    </citation>
    <scope>NUCLEOTIDE SEQUENCE</scope>
    <source>
        <strain evidence="2">AP13</strain>
    </source>
</reference>
<feature type="compositionally biased region" description="Low complexity" evidence="1">
    <location>
        <begin position="8"/>
        <end position="37"/>
    </location>
</feature>
<gene>
    <name evidence="2" type="ORF">PVAP13_3NG051190</name>
</gene>
<feature type="compositionally biased region" description="Basic and acidic residues" evidence="1">
    <location>
        <begin position="47"/>
        <end position="62"/>
    </location>
</feature>
<dbReference type="AlphaFoldDB" id="A0A8T0U3G7"/>
<feature type="region of interest" description="Disordered" evidence="1">
    <location>
        <begin position="1"/>
        <end position="64"/>
    </location>
</feature>
<name>A0A8T0U3G7_PANVG</name>
<evidence type="ECO:0000313" key="3">
    <source>
        <dbReference type="Proteomes" id="UP000823388"/>
    </source>
</evidence>
<accession>A0A8T0U3G7</accession>
<dbReference type="Proteomes" id="UP000823388">
    <property type="component" value="Chromosome 3N"/>
</dbReference>
<dbReference type="EMBL" id="CM029042">
    <property type="protein sequence ID" value="KAG2615576.1"/>
    <property type="molecule type" value="Genomic_DNA"/>
</dbReference>